<comment type="caution">
    <text evidence="2">The sequence shown here is derived from an EMBL/GenBank/DDBJ whole genome shotgun (WGS) entry which is preliminary data.</text>
</comment>
<organism evidence="2 3">
    <name type="scientific">Georgenia halophila</name>
    <dbReference type="NCBI Taxonomy" id="620889"/>
    <lineage>
        <taxon>Bacteria</taxon>
        <taxon>Bacillati</taxon>
        <taxon>Actinomycetota</taxon>
        <taxon>Actinomycetes</taxon>
        <taxon>Micrococcales</taxon>
        <taxon>Bogoriellaceae</taxon>
        <taxon>Georgenia</taxon>
    </lineage>
</organism>
<sequence length="140" mass="14583">MLYVDRTIKDLGGCVRADVHAETVLIFDLVQVPGRRGHPGPEAARRSSAPACRTTGPAGSPGGWRPGGVCGHADVGGLRAATGLRAEMTVEPFRVSDAITLGVPPPPSAGPGPAGGVTRRRRLRTRVVEARLSGANRHRP</sequence>
<accession>A0ABP8LLE2</accession>
<feature type="region of interest" description="Disordered" evidence="1">
    <location>
        <begin position="36"/>
        <end position="67"/>
    </location>
</feature>
<dbReference type="Proteomes" id="UP001500622">
    <property type="component" value="Unassembled WGS sequence"/>
</dbReference>
<proteinExistence type="predicted"/>
<protein>
    <submittedName>
        <fullName evidence="2">Uncharacterized protein</fullName>
    </submittedName>
</protein>
<evidence type="ECO:0000313" key="3">
    <source>
        <dbReference type="Proteomes" id="UP001500622"/>
    </source>
</evidence>
<gene>
    <name evidence="2" type="ORF">GCM10023169_36110</name>
</gene>
<reference evidence="3" key="1">
    <citation type="journal article" date="2019" name="Int. J. Syst. Evol. Microbiol.">
        <title>The Global Catalogue of Microorganisms (GCM) 10K type strain sequencing project: providing services to taxonomists for standard genome sequencing and annotation.</title>
        <authorList>
            <consortium name="The Broad Institute Genomics Platform"/>
            <consortium name="The Broad Institute Genome Sequencing Center for Infectious Disease"/>
            <person name="Wu L."/>
            <person name="Ma J."/>
        </authorList>
    </citation>
    <scope>NUCLEOTIDE SEQUENCE [LARGE SCALE GENOMIC DNA]</scope>
    <source>
        <strain evidence="3">JCM 17810</strain>
    </source>
</reference>
<dbReference type="EMBL" id="BAABGN010000013">
    <property type="protein sequence ID" value="GAA4431502.1"/>
    <property type="molecule type" value="Genomic_DNA"/>
</dbReference>
<evidence type="ECO:0000256" key="1">
    <source>
        <dbReference type="SAM" id="MobiDB-lite"/>
    </source>
</evidence>
<evidence type="ECO:0000313" key="2">
    <source>
        <dbReference type="EMBL" id="GAA4431502.1"/>
    </source>
</evidence>
<keyword evidence="3" id="KW-1185">Reference proteome</keyword>
<feature type="region of interest" description="Disordered" evidence="1">
    <location>
        <begin position="99"/>
        <end position="140"/>
    </location>
</feature>
<name>A0ABP8LLE2_9MICO</name>